<keyword evidence="1" id="KW-0430">Lectin</keyword>
<evidence type="ECO:0000259" key="5">
    <source>
        <dbReference type="PROSITE" id="PS50041"/>
    </source>
</evidence>
<dbReference type="SUPFAM" id="SSF56436">
    <property type="entry name" value="C-type lectin-like"/>
    <property type="match status" value="1"/>
</dbReference>
<keyword evidence="3" id="KW-0175">Coiled coil</keyword>
<dbReference type="PANTHER" id="PTHR22803">
    <property type="entry name" value="MANNOSE, PHOSPHOLIPASE, LECTIN RECEPTOR RELATED"/>
    <property type="match status" value="1"/>
</dbReference>
<evidence type="ECO:0000256" key="1">
    <source>
        <dbReference type="ARBA" id="ARBA00022734"/>
    </source>
</evidence>
<dbReference type="Pfam" id="PF00059">
    <property type="entry name" value="Lectin_C"/>
    <property type="match status" value="1"/>
</dbReference>
<feature type="coiled-coil region" evidence="3">
    <location>
        <begin position="399"/>
        <end position="533"/>
    </location>
</feature>
<proteinExistence type="predicted"/>
<dbReference type="InterPro" id="IPR050111">
    <property type="entry name" value="C-type_lectin/snaclec_domain"/>
</dbReference>
<accession>A0A8C2SAY7</accession>
<evidence type="ECO:0000313" key="6">
    <source>
        <dbReference type="Ensembl" id="ENSCHIP00010039735.1"/>
    </source>
</evidence>
<organism evidence="6">
    <name type="scientific">Capra hircus</name>
    <name type="common">Goat</name>
    <dbReference type="NCBI Taxonomy" id="9925"/>
    <lineage>
        <taxon>Eukaryota</taxon>
        <taxon>Metazoa</taxon>
        <taxon>Chordata</taxon>
        <taxon>Craniata</taxon>
        <taxon>Vertebrata</taxon>
        <taxon>Euteleostomi</taxon>
        <taxon>Mammalia</taxon>
        <taxon>Eutheria</taxon>
        <taxon>Laurasiatheria</taxon>
        <taxon>Artiodactyla</taxon>
        <taxon>Ruminantia</taxon>
        <taxon>Pecora</taxon>
        <taxon>Bovidae</taxon>
        <taxon>Caprinae</taxon>
        <taxon>Capra</taxon>
    </lineage>
</organism>
<dbReference type="InterPro" id="IPR033989">
    <property type="entry name" value="CD209-like_CTLD"/>
</dbReference>
<sequence length="675" mass="75630">MARWRAGSGVPEPPTTRAELELELERAGRPPRATTPPSTLFSSPRVDCKHGNLALWLGAFQIWELLWRMKEAETRADSVHFCTDNQNVCLSSQGLDPVAVVPAAPRMPRRLQATLASLGVFLVSCLVALFIVVLQHPRPALETSAYFQEFLGDNHTGQFLKEPDYPYHSVRVAEFQEAVQLFKGHMENASTWSVGIQLLTCRVDNVSSQIQMLGSDLESASADIQMLKGLLKDASTLSFQTQLLKSSLEETTSKIQKLQGDLEEANGSNSQIQSFFKSSLENTSIELLVLNRGLENAIMEIQVLKAGLETANAEVRSANSSLKNVNAQIHVLRGNLDSVSDLRAHHQVLRSSLENTTAEMQRLKGSLQNANALNSQTQTFIRGSLDNTSAQIQVLRSHLERAGGEIHLLKRDLENVTAQTQTASSHLEQTDAEMRVLKTELESAIALSSKIQVLNGLLRNASQEIQTLKQGMKDATALQSQTQMLERRLQEARTEIQTLKKDLGNTKTLTTTIQEQQRSLESFRTALASQEQRQRTQNQLLLLFLQGGKFYSGNMYYFSSAKKTWQEAEQFCVSHGAHLASVTSEEEQAFLTQFTGSVYYWIGLTDRGTEDDWRWTDGTAFNRARSRAFWAENQPDNWQHGIDRSEDCVQMQRKWNDISCSTLSPWICKKPVSQL</sequence>
<dbReference type="InterPro" id="IPR001304">
    <property type="entry name" value="C-type_lectin-like"/>
</dbReference>
<dbReference type="Ensembl" id="ENSCHIT00010055503.1">
    <property type="protein sequence ID" value="ENSCHIP00010039735.1"/>
    <property type="gene ID" value="ENSCHIG00010029279.1"/>
</dbReference>
<reference evidence="6" key="2">
    <citation type="submission" date="2025-08" db="UniProtKB">
        <authorList>
            <consortium name="Ensembl"/>
        </authorList>
    </citation>
    <scope>IDENTIFICATION</scope>
</reference>
<dbReference type="InterPro" id="IPR018378">
    <property type="entry name" value="C-type_lectin_CS"/>
</dbReference>
<evidence type="ECO:0000256" key="2">
    <source>
        <dbReference type="ARBA" id="ARBA00023157"/>
    </source>
</evidence>
<keyword evidence="2" id="KW-1015">Disulfide bond</keyword>
<dbReference type="InterPro" id="IPR016187">
    <property type="entry name" value="CTDL_fold"/>
</dbReference>
<feature type="domain" description="C-type lectin" evidence="5">
    <location>
        <begin position="551"/>
        <end position="669"/>
    </location>
</feature>
<feature type="coiled-coil region" evidence="3">
    <location>
        <begin position="294"/>
        <end position="328"/>
    </location>
</feature>
<dbReference type="PROSITE" id="PS00615">
    <property type="entry name" value="C_TYPE_LECTIN_1"/>
    <property type="match status" value="1"/>
</dbReference>
<dbReference type="Gene3D" id="3.10.100.10">
    <property type="entry name" value="Mannose-Binding Protein A, subunit A"/>
    <property type="match status" value="1"/>
</dbReference>
<protein>
    <recommendedName>
        <fullName evidence="5">C-type lectin domain-containing protein</fullName>
    </recommendedName>
</protein>
<dbReference type="CDD" id="cd03590">
    <property type="entry name" value="CLECT_DC-SIGN_like"/>
    <property type="match status" value="1"/>
</dbReference>
<dbReference type="Gene3D" id="1.20.5.170">
    <property type="match status" value="7"/>
</dbReference>
<dbReference type="InterPro" id="IPR016186">
    <property type="entry name" value="C-type_lectin-like/link_sf"/>
</dbReference>
<dbReference type="GO" id="GO:0030246">
    <property type="term" value="F:carbohydrate binding"/>
    <property type="evidence" value="ECO:0007669"/>
    <property type="project" value="UniProtKB-KW"/>
</dbReference>
<name>A0A8C2SAY7_CAPHI</name>
<evidence type="ECO:0000256" key="3">
    <source>
        <dbReference type="SAM" id="Coils"/>
    </source>
</evidence>
<dbReference type="AlphaFoldDB" id="A0A8C2SAY7"/>
<reference evidence="6" key="1">
    <citation type="submission" date="2019-03" db="EMBL/GenBank/DDBJ databases">
        <title>Genome sequencing and reference-guided assembly of Black Bengal Goat (Capra hircus).</title>
        <authorList>
            <person name="Siddiki A.Z."/>
            <person name="Baten A."/>
            <person name="Billah M."/>
            <person name="Alam M.A.U."/>
            <person name="Shawrob K.S.M."/>
            <person name="Saha S."/>
            <person name="Chowdhury M."/>
            <person name="Rahman A.H."/>
            <person name="Stear M."/>
            <person name="Miah G."/>
            <person name="Das G.B."/>
            <person name="Hossain M.M."/>
            <person name="Kumkum M."/>
            <person name="Islam M.S."/>
            <person name="Mollah A.M."/>
            <person name="Ahsan A."/>
            <person name="Tusar F."/>
            <person name="Khan M.K.I."/>
        </authorList>
    </citation>
    <scope>NUCLEOTIDE SEQUENCE [LARGE SCALE GENOMIC DNA]</scope>
</reference>
<keyword evidence="4" id="KW-0812">Transmembrane</keyword>
<dbReference type="SMART" id="SM00034">
    <property type="entry name" value="CLECT"/>
    <property type="match status" value="1"/>
</dbReference>
<evidence type="ECO:0000256" key="4">
    <source>
        <dbReference type="SAM" id="Phobius"/>
    </source>
</evidence>
<feature type="transmembrane region" description="Helical" evidence="4">
    <location>
        <begin position="115"/>
        <end position="134"/>
    </location>
</feature>
<keyword evidence="4" id="KW-0472">Membrane</keyword>
<dbReference type="SUPFAM" id="SSF58100">
    <property type="entry name" value="Bacterial hemolysins"/>
    <property type="match status" value="1"/>
</dbReference>
<keyword evidence="4" id="KW-1133">Transmembrane helix</keyword>
<dbReference type="PROSITE" id="PS50041">
    <property type="entry name" value="C_TYPE_LECTIN_2"/>
    <property type="match status" value="1"/>
</dbReference>